<dbReference type="PANTHER" id="PTHR44757:SF2">
    <property type="entry name" value="BIOFILM ARCHITECTURE MAINTENANCE PROTEIN MBAA"/>
    <property type="match status" value="1"/>
</dbReference>
<evidence type="ECO:0000259" key="8">
    <source>
        <dbReference type="PROSITE" id="PS50883"/>
    </source>
</evidence>
<dbReference type="PROSITE" id="PS50883">
    <property type="entry name" value="EAL"/>
    <property type="match status" value="1"/>
</dbReference>
<dbReference type="InterPro" id="IPR052155">
    <property type="entry name" value="Biofilm_reg_signaling"/>
</dbReference>
<name>A0A0X8HDA6_9GAMM</name>
<feature type="domain" description="PAC" evidence="7">
    <location>
        <begin position="521"/>
        <end position="573"/>
    </location>
</feature>
<dbReference type="SUPFAM" id="SSF141868">
    <property type="entry name" value="EAL domain-like"/>
    <property type="match status" value="1"/>
</dbReference>
<dbReference type="SMART" id="SM00091">
    <property type="entry name" value="PAS"/>
    <property type="match status" value="2"/>
</dbReference>
<dbReference type="Gene3D" id="3.20.20.450">
    <property type="entry name" value="EAL domain"/>
    <property type="match status" value="1"/>
</dbReference>
<dbReference type="CDD" id="cd00130">
    <property type="entry name" value="PAS"/>
    <property type="match status" value="2"/>
</dbReference>
<dbReference type="Pfam" id="PF08447">
    <property type="entry name" value="PAS_3"/>
    <property type="match status" value="1"/>
</dbReference>
<evidence type="ECO:0000256" key="4">
    <source>
        <dbReference type="ARBA" id="ARBA00051114"/>
    </source>
</evidence>
<dbReference type="InterPro" id="IPR043128">
    <property type="entry name" value="Rev_trsase/Diguanyl_cyclase"/>
</dbReference>
<comment type="catalytic activity">
    <reaction evidence="4">
        <text>3',3'-c-di-GMP + H2O = 5'-phosphoguanylyl(3'-&gt;5')guanosine + H(+)</text>
        <dbReference type="Rhea" id="RHEA:24902"/>
        <dbReference type="ChEBI" id="CHEBI:15377"/>
        <dbReference type="ChEBI" id="CHEBI:15378"/>
        <dbReference type="ChEBI" id="CHEBI:58754"/>
        <dbReference type="ChEBI" id="CHEBI:58805"/>
        <dbReference type="EC" id="3.1.4.52"/>
    </reaction>
    <physiologicalReaction direction="left-to-right" evidence="4">
        <dbReference type="Rhea" id="RHEA:24903"/>
    </physiologicalReaction>
</comment>
<dbReference type="PATRIC" id="fig|507626.3.peg.1429"/>
<dbReference type="PROSITE" id="PS50113">
    <property type="entry name" value="PAC"/>
    <property type="match status" value="2"/>
</dbReference>
<protein>
    <recommendedName>
        <fullName evidence="2">cyclic-guanylate-specific phosphodiesterase</fullName>
        <ecNumber evidence="2">3.1.4.52</ecNumber>
    </recommendedName>
</protein>
<feature type="domain" description="PAS" evidence="6">
    <location>
        <begin position="448"/>
        <end position="518"/>
    </location>
</feature>
<dbReference type="Gene3D" id="3.30.450.20">
    <property type="entry name" value="PAS domain"/>
    <property type="match status" value="3"/>
</dbReference>
<dbReference type="InterPro" id="IPR000014">
    <property type="entry name" value="PAS"/>
</dbReference>
<dbReference type="SMART" id="SM00065">
    <property type="entry name" value="GAF"/>
    <property type="match status" value="1"/>
</dbReference>
<dbReference type="InterPro" id="IPR035965">
    <property type="entry name" value="PAS-like_dom_sf"/>
</dbReference>
<feature type="domain" description="PAS" evidence="6">
    <location>
        <begin position="321"/>
        <end position="392"/>
    </location>
</feature>
<dbReference type="InterPro" id="IPR029016">
    <property type="entry name" value="GAF-like_dom_sf"/>
</dbReference>
<evidence type="ECO:0000313" key="11">
    <source>
        <dbReference type="Proteomes" id="UP000063387"/>
    </source>
</evidence>
<dbReference type="InterPro" id="IPR001633">
    <property type="entry name" value="EAL_dom"/>
</dbReference>
<dbReference type="InterPro" id="IPR001610">
    <property type="entry name" value="PAC"/>
</dbReference>
<dbReference type="InterPro" id="IPR035919">
    <property type="entry name" value="EAL_sf"/>
</dbReference>
<evidence type="ECO:0000256" key="3">
    <source>
        <dbReference type="ARBA" id="ARBA00022636"/>
    </source>
</evidence>
<dbReference type="SUPFAM" id="SSF55073">
    <property type="entry name" value="Nucleotide cyclase"/>
    <property type="match status" value="1"/>
</dbReference>
<feature type="domain" description="PAC" evidence="7">
    <location>
        <begin position="643"/>
        <end position="695"/>
    </location>
</feature>
<gene>
    <name evidence="10" type="primary">cph2_8</name>
    <name evidence="10" type="ORF">LOKO_01443</name>
</gene>
<reference evidence="10 11" key="1">
    <citation type="journal article" date="2016" name="Genome Announc.">
        <title>Draft Genome Sequence of 'Halomonas chromatireducens' Strain AGD 8-3, a Haloalkaliphilic Chromate- and Selenite-Reducing Gammaproteobacterium.</title>
        <authorList>
            <person name="Sharko F.S."/>
            <person name="Shapovalova A.A."/>
            <person name="Tsygankova S.V."/>
            <person name="Komova A.V."/>
            <person name="Boulygina E.S."/>
            <person name="Teslyuk A.B."/>
            <person name="Gotovtsev P.M."/>
            <person name="Namsaraev Z.B."/>
            <person name="Khijniak T.V."/>
            <person name="Nedoluzhko A.V."/>
            <person name="Vasilov R.G."/>
        </authorList>
    </citation>
    <scope>NUCLEOTIDE SEQUENCE [LARGE SCALE GENOMIC DNA]</scope>
    <source>
        <strain evidence="10 11">AGD 8-3</strain>
    </source>
</reference>
<dbReference type="InterPro" id="IPR000700">
    <property type="entry name" value="PAS-assoc_C"/>
</dbReference>
<dbReference type="EMBL" id="CP014226">
    <property type="protein sequence ID" value="AMD00511.1"/>
    <property type="molecule type" value="Genomic_DNA"/>
</dbReference>
<keyword evidence="11" id="KW-1185">Reference proteome</keyword>
<dbReference type="NCBIfam" id="TIGR00254">
    <property type="entry name" value="GGDEF"/>
    <property type="match status" value="1"/>
</dbReference>
<dbReference type="EC" id="3.1.4.52" evidence="2"/>
<dbReference type="CDD" id="cd01949">
    <property type="entry name" value="GGDEF"/>
    <property type="match status" value="1"/>
</dbReference>
<dbReference type="SMART" id="SM00086">
    <property type="entry name" value="PAC"/>
    <property type="match status" value="3"/>
</dbReference>
<dbReference type="Pfam" id="PF00990">
    <property type="entry name" value="GGDEF"/>
    <property type="match status" value="1"/>
</dbReference>
<evidence type="ECO:0000256" key="5">
    <source>
        <dbReference type="SAM" id="Phobius"/>
    </source>
</evidence>
<dbReference type="SMART" id="SM00052">
    <property type="entry name" value="EAL"/>
    <property type="match status" value="1"/>
</dbReference>
<keyword evidence="5" id="KW-0812">Transmembrane</keyword>
<feature type="transmembrane region" description="Helical" evidence="5">
    <location>
        <begin position="256"/>
        <end position="279"/>
    </location>
</feature>
<dbReference type="Pfam" id="PF13426">
    <property type="entry name" value="PAS_9"/>
    <property type="match status" value="2"/>
</dbReference>
<evidence type="ECO:0000259" key="7">
    <source>
        <dbReference type="PROSITE" id="PS50113"/>
    </source>
</evidence>
<dbReference type="PROSITE" id="PS50887">
    <property type="entry name" value="GGDEF"/>
    <property type="match status" value="1"/>
</dbReference>
<dbReference type="InterPro" id="IPR029787">
    <property type="entry name" value="Nucleotide_cyclase"/>
</dbReference>
<dbReference type="Pfam" id="PF13185">
    <property type="entry name" value="GAF_2"/>
    <property type="match status" value="1"/>
</dbReference>
<dbReference type="Proteomes" id="UP000063387">
    <property type="component" value="Chromosome"/>
</dbReference>
<dbReference type="FunFam" id="3.20.20.450:FF:000001">
    <property type="entry name" value="Cyclic di-GMP phosphodiesterase yahA"/>
    <property type="match status" value="1"/>
</dbReference>
<evidence type="ECO:0000259" key="6">
    <source>
        <dbReference type="PROSITE" id="PS50112"/>
    </source>
</evidence>
<dbReference type="STRING" id="507626.LOKO_01443"/>
<dbReference type="NCBIfam" id="TIGR00229">
    <property type="entry name" value="sensory_box"/>
    <property type="match status" value="3"/>
</dbReference>
<evidence type="ECO:0000259" key="9">
    <source>
        <dbReference type="PROSITE" id="PS50887"/>
    </source>
</evidence>
<dbReference type="SUPFAM" id="SSF55785">
    <property type="entry name" value="PYP-like sensor domain (PAS domain)"/>
    <property type="match status" value="3"/>
</dbReference>
<dbReference type="InterPro" id="IPR003018">
    <property type="entry name" value="GAF"/>
</dbReference>
<dbReference type="SUPFAM" id="SSF55781">
    <property type="entry name" value="GAF domain-like"/>
    <property type="match status" value="1"/>
</dbReference>
<keyword evidence="5" id="KW-1133">Transmembrane helix</keyword>
<dbReference type="Gene3D" id="3.30.70.270">
    <property type="match status" value="1"/>
</dbReference>
<comment type="cofactor">
    <cofactor evidence="1">
        <name>Mg(2+)</name>
        <dbReference type="ChEBI" id="CHEBI:18420"/>
    </cofactor>
</comment>
<evidence type="ECO:0000256" key="1">
    <source>
        <dbReference type="ARBA" id="ARBA00001946"/>
    </source>
</evidence>
<dbReference type="GO" id="GO:0071732">
    <property type="term" value="P:cellular response to nitric oxide"/>
    <property type="evidence" value="ECO:0007669"/>
    <property type="project" value="UniProtKB-ARBA"/>
</dbReference>
<dbReference type="FunFam" id="3.30.70.270:FF:000001">
    <property type="entry name" value="Diguanylate cyclase domain protein"/>
    <property type="match status" value="1"/>
</dbReference>
<dbReference type="InterPro" id="IPR013655">
    <property type="entry name" value="PAS_fold_3"/>
</dbReference>
<dbReference type="GO" id="GO:0071111">
    <property type="term" value="F:cyclic-guanylate-specific phosphodiesterase activity"/>
    <property type="evidence" value="ECO:0007669"/>
    <property type="project" value="UniProtKB-EC"/>
</dbReference>
<dbReference type="CDD" id="cd01948">
    <property type="entry name" value="EAL"/>
    <property type="match status" value="1"/>
</dbReference>
<feature type="transmembrane region" description="Helical" evidence="5">
    <location>
        <begin position="6"/>
        <end position="30"/>
    </location>
</feature>
<proteinExistence type="predicted"/>
<dbReference type="FunFam" id="3.30.450.20:FF:000099">
    <property type="entry name" value="Sensory box sensor histidine kinase"/>
    <property type="match status" value="1"/>
</dbReference>
<feature type="domain" description="EAL" evidence="8">
    <location>
        <begin position="1039"/>
        <end position="1292"/>
    </location>
</feature>
<dbReference type="PROSITE" id="PS50112">
    <property type="entry name" value="PAS"/>
    <property type="match status" value="2"/>
</dbReference>
<dbReference type="PANTHER" id="PTHR44757">
    <property type="entry name" value="DIGUANYLATE CYCLASE DGCP"/>
    <property type="match status" value="1"/>
</dbReference>
<dbReference type="KEGG" id="hco:LOKO_01443"/>
<evidence type="ECO:0000313" key="10">
    <source>
        <dbReference type="EMBL" id="AMD00511.1"/>
    </source>
</evidence>
<dbReference type="Pfam" id="PF00563">
    <property type="entry name" value="EAL"/>
    <property type="match status" value="1"/>
</dbReference>
<dbReference type="RefSeq" id="WP_083517479.1">
    <property type="nucleotide sequence ID" value="NZ_CP014226.1"/>
</dbReference>
<sequence>MTQRPLATYLTGLIFLSILPLVMLSAWWAFHSVQGRGQEIREEAQQLAHNTSNSIDHYLDARIRALSMLAVSPLADDPMQWQQLYAEAQGFQQSYGNHVVFSGVGDPMRMRFNTRVPYGTDLPPLPRPDGSAAAPQALATGQPAVGDSFMGPVANETLVAIVVPGMRESQVTHLILSTLEAKQLQQRLDSLVLPDAWTLTLTDSRGAHLAHRGALAGDAASPQQTAETFRVSSELSPWHITVSVPQSALDVPSQKLAVTLALLIFMATLSGVIGGHWAARRIRRQVAFLADPKLPAPPASIREIADVRKRLENHAQQLRVSEARHRELFEANPHPMCVYSLDTLAFLAVNDAMLSQYGYSRDEFMRMTIKDIRPPEDIPRLLANVEQVAESVQALDSAGIWKHITKDGRQIDVEIYSHLLRYSGQPAELVLAHDITDRLRVEVALRDSEAEFRTLIESMPQIVWVTRPDGWHLQYNQSWFDFTGLTLEESLGHGWNPAFHPDDRPRAARRWQEAITMGNPYEIEYRLRRADGAYRWMLGRALPLRDSAGQIVKWFGTCTDIHELKRTEERLTEAQRIGRIGDWEYDIATQSINWSRQVYEILGRDPTLGPPRSLEEHAKLYALSSHRVLIEKVELAIASGEPEELELLVNHSTGMEVHVKVMAVPSKDSQGRVNGLFGTIQDISEEKRAERALMTRAHQQLLVADFGRLALSTKDIETVFREAATLIAEGLGVGYTKVLLCDDSSNTCTLVAGSGWSADWIGRKTYRDSSIDSQAKHVFESQEPLVIENFRDETRFSPSPLLIQHGIVSGVNVVVKGIEGPLGVLGAYARESHRFSSDDIRFLESLANTLSSAIERRMADERLTHMALHDALTDLPNRILLTDRLNMAFSDAQRHGQHLALLFLDVDRFKNINDVYGHAFGDQILMEIAKRLRGVMRAMDTISRQGGDEFLIVVPELRNDEEAKHVAQKVLGTFVPPFQVEGSEVVLSASIGIACYPADGQEAETLLRNADAAMYVAKEQGRNCYQFYAADMHAKTMEHLMLEGDLRRAIENHQLYLEYQPQLDLTTGGIIGLEALVRWRHPTHGLVSPGKFIPIAEESGQIVPIGTWVLEEACHQHARWIDEGFELGTIAVNVSANQFQQPDFVNVVEAVLKRTGLTADRLELELTESMVMQTMEIVLDKLSRLHALGIKLAIDDFGTGYSSLSYLKQFPLHRLKIDQSFTAGLTEGRESHAITQAIIHMGHSLGLDVLAEGIETVEQEELLKTMACNAGQGYRFAKPLPAEEVRVFFLSR</sequence>
<dbReference type="Gene3D" id="3.30.450.40">
    <property type="match status" value="1"/>
</dbReference>
<reference evidence="10 11" key="2">
    <citation type="submission" date="2016-02" db="EMBL/GenBank/DDBJ databases">
        <authorList>
            <person name="Wen L."/>
            <person name="He K."/>
            <person name="Yang H."/>
        </authorList>
    </citation>
    <scope>NUCLEOTIDE SEQUENCE [LARGE SCALE GENOMIC DNA]</scope>
    <source>
        <strain evidence="10 11">AGD 8-3</strain>
    </source>
</reference>
<keyword evidence="5" id="KW-0472">Membrane</keyword>
<feature type="domain" description="GGDEF" evidence="9">
    <location>
        <begin position="897"/>
        <end position="1030"/>
    </location>
</feature>
<accession>A0A0X8HDA6</accession>
<organism evidence="10 11">
    <name type="scientific">Halomonas chromatireducens</name>
    <dbReference type="NCBI Taxonomy" id="507626"/>
    <lineage>
        <taxon>Bacteria</taxon>
        <taxon>Pseudomonadati</taxon>
        <taxon>Pseudomonadota</taxon>
        <taxon>Gammaproteobacteria</taxon>
        <taxon>Oceanospirillales</taxon>
        <taxon>Halomonadaceae</taxon>
        <taxon>Halomonas</taxon>
    </lineage>
</organism>
<keyword evidence="3" id="KW-0973">c-di-GMP</keyword>
<dbReference type="SMART" id="SM00267">
    <property type="entry name" value="GGDEF"/>
    <property type="match status" value="1"/>
</dbReference>
<dbReference type="InterPro" id="IPR000160">
    <property type="entry name" value="GGDEF_dom"/>
</dbReference>
<evidence type="ECO:0000256" key="2">
    <source>
        <dbReference type="ARBA" id="ARBA00012282"/>
    </source>
</evidence>
<dbReference type="OrthoDB" id="8416215at2"/>